<dbReference type="PANTHER" id="PTHR10071:SF281">
    <property type="entry name" value="BOX A-BINDING FACTOR-RELATED"/>
    <property type="match status" value="1"/>
</dbReference>
<reference evidence="11 12" key="1">
    <citation type="journal article" date="2012" name="Proc. Natl. Acad. Sci. U.S.A.">
        <title>Comparative genomics of Ceriporiopsis subvermispora and Phanerochaete chrysosporium provide insight into selective ligninolysis.</title>
        <authorList>
            <person name="Fernandez-Fueyo E."/>
            <person name="Ruiz-Duenas F.J."/>
            <person name="Ferreira P."/>
            <person name="Floudas D."/>
            <person name="Hibbett D.S."/>
            <person name="Canessa P."/>
            <person name="Larrondo L.F."/>
            <person name="James T.Y."/>
            <person name="Seelenfreund D."/>
            <person name="Lobos S."/>
            <person name="Polanco R."/>
            <person name="Tello M."/>
            <person name="Honda Y."/>
            <person name="Watanabe T."/>
            <person name="Watanabe T."/>
            <person name="Ryu J.S."/>
            <person name="Kubicek C.P."/>
            <person name="Schmoll M."/>
            <person name="Gaskell J."/>
            <person name="Hammel K.E."/>
            <person name="St John F.J."/>
            <person name="Vanden Wymelenberg A."/>
            <person name="Sabat G."/>
            <person name="Splinter BonDurant S."/>
            <person name="Syed K."/>
            <person name="Yadav J.S."/>
            <person name="Doddapaneni H."/>
            <person name="Subramanian V."/>
            <person name="Lavin J.L."/>
            <person name="Oguiza J.A."/>
            <person name="Perez G."/>
            <person name="Pisabarro A.G."/>
            <person name="Ramirez L."/>
            <person name="Santoyo F."/>
            <person name="Master E."/>
            <person name="Coutinho P.M."/>
            <person name="Henrissat B."/>
            <person name="Lombard V."/>
            <person name="Magnuson J.K."/>
            <person name="Kuees U."/>
            <person name="Hori C."/>
            <person name="Igarashi K."/>
            <person name="Samejima M."/>
            <person name="Held B.W."/>
            <person name="Barry K.W."/>
            <person name="LaButti K.M."/>
            <person name="Lapidus A."/>
            <person name="Lindquist E.A."/>
            <person name="Lucas S.M."/>
            <person name="Riley R."/>
            <person name="Salamov A.A."/>
            <person name="Hoffmeister D."/>
            <person name="Schwenk D."/>
            <person name="Hadar Y."/>
            <person name="Yarden O."/>
            <person name="de Vries R.P."/>
            <person name="Wiebenga A."/>
            <person name="Stenlid J."/>
            <person name="Eastwood D."/>
            <person name="Grigoriev I.V."/>
            <person name="Berka R.M."/>
            <person name="Blanchette R.A."/>
            <person name="Kersten P."/>
            <person name="Martinez A.T."/>
            <person name="Vicuna R."/>
            <person name="Cullen D."/>
        </authorList>
    </citation>
    <scope>NUCLEOTIDE SEQUENCE [LARGE SCALE GENOMIC DNA]</scope>
    <source>
        <strain evidence="11 12">B</strain>
    </source>
</reference>
<keyword evidence="6" id="KW-0804">Transcription</keyword>
<dbReference type="Gene3D" id="3.30.50.10">
    <property type="entry name" value="Erythroid Transcription Factor GATA-1, subunit A"/>
    <property type="match status" value="1"/>
</dbReference>
<evidence type="ECO:0000256" key="9">
    <source>
        <dbReference type="SAM" id="MobiDB-lite"/>
    </source>
</evidence>
<dbReference type="EMBL" id="KB445796">
    <property type="protein sequence ID" value="EMD37831.1"/>
    <property type="molecule type" value="Genomic_DNA"/>
</dbReference>
<gene>
    <name evidence="11" type="ORF">CERSUDRAFT_114478</name>
</gene>
<feature type="compositionally biased region" description="Polar residues" evidence="9">
    <location>
        <begin position="1"/>
        <end position="18"/>
    </location>
</feature>
<dbReference type="AlphaFoldDB" id="M2RG88"/>
<feature type="compositionally biased region" description="Low complexity" evidence="9">
    <location>
        <begin position="1114"/>
        <end position="1126"/>
    </location>
</feature>
<dbReference type="PANTHER" id="PTHR10071">
    <property type="entry name" value="TRANSCRIPTION FACTOR GATA FAMILY MEMBER"/>
    <property type="match status" value="1"/>
</dbReference>
<evidence type="ECO:0000256" key="6">
    <source>
        <dbReference type="ARBA" id="ARBA00023163"/>
    </source>
</evidence>
<dbReference type="CDD" id="cd00202">
    <property type="entry name" value="ZnF_GATA"/>
    <property type="match status" value="1"/>
</dbReference>
<feature type="compositionally biased region" description="Basic and acidic residues" evidence="9">
    <location>
        <begin position="516"/>
        <end position="525"/>
    </location>
</feature>
<dbReference type="Pfam" id="PF08550">
    <property type="entry name" value="GATA_AreA"/>
    <property type="match status" value="1"/>
</dbReference>
<dbReference type="GO" id="GO:0000981">
    <property type="term" value="F:DNA-binding transcription factor activity, RNA polymerase II-specific"/>
    <property type="evidence" value="ECO:0007669"/>
    <property type="project" value="TreeGrafter"/>
</dbReference>
<feature type="compositionally biased region" description="Low complexity" evidence="9">
    <location>
        <begin position="354"/>
        <end position="378"/>
    </location>
</feature>
<dbReference type="GO" id="GO:0000122">
    <property type="term" value="P:negative regulation of transcription by RNA polymerase II"/>
    <property type="evidence" value="ECO:0007669"/>
    <property type="project" value="TreeGrafter"/>
</dbReference>
<feature type="region of interest" description="Disordered" evidence="9">
    <location>
        <begin position="172"/>
        <end position="278"/>
    </location>
</feature>
<dbReference type="FunFam" id="3.30.50.10:FF:000007">
    <property type="entry name" value="Nitrogen regulatory AreA, N-terminal"/>
    <property type="match status" value="1"/>
</dbReference>
<dbReference type="GO" id="GO:0000978">
    <property type="term" value="F:RNA polymerase II cis-regulatory region sequence-specific DNA binding"/>
    <property type="evidence" value="ECO:0007669"/>
    <property type="project" value="TreeGrafter"/>
</dbReference>
<feature type="compositionally biased region" description="Polar residues" evidence="9">
    <location>
        <begin position="26"/>
        <end position="42"/>
    </location>
</feature>
<dbReference type="GO" id="GO:0008270">
    <property type="term" value="F:zinc ion binding"/>
    <property type="evidence" value="ECO:0007669"/>
    <property type="project" value="UniProtKB-KW"/>
</dbReference>
<dbReference type="Proteomes" id="UP000016930">
    <property type="component" value="Unassembled WGS sequence"/>
</dbReference>
<dbReference type="PROSITE" id="PS50114">
    <property type="entry name" value="GATA_ZN_FINGER_2"/>
    <property type="match status" value="1"/>
</dbReference>
<keyword evidence="2" id="KW-0479">Metal-binding</keyword>
<sequence length="1137" mass="120407">MELQTSSVRGFNEGNQRPWSPPGRPTVNTSGLAHATASSTPLELSPHLSSVSNSVTSSPWSQQLSLASCGPSQSLPYMLQQSSAVPQPSDQLGQHGLGSPNAGNDWGNVFSAPLDPSTFQALAASGVIPPSAGVPSSLPNGHNRPTHSFTMNPRIPPLNTKDIHPNAVGQAMPSQWSNVSSPYTSTPGTSQRGSPNMWGNPPLNRRRSPAGSISHYQPASMNMRAPGPSMSMNSTSFDSHRLPDVDHPHSRRSSLSHNISRAHPGNMNSRNDLPLLSHGEGSLDSLASSLSPHSPVGFSAGSHIHSDRYTGLPPSLWMSPSSLPTSTTFPDVPPQHSLHNISHSTSLTETLVGSSSSPTSYSLYDSGRSTAPTSASSPKARTFSDLFNDDPFLRDSPLDTRGPNGYPSPVISGSPDLKSMDLASADADPEKLAKEDPLATQVWKMYARTKATLPHAQRMENLTWRMMALALKKKKEDEDKARSMEQKASETTPDIKSEPAASPAPTSISEGTQRGRTIDKGKARVEVVGFGGADQDGTDENEVVPMDWRAMSRSRSRVPMDWRPSSRSRSRQPMSGLLSEQNHIKFPSASPPKGLSTSPNIPIPGTSSSSSGRRSPHSSLPGHLGLPALYESAAESARTTPLGHLGSISALNSPAGLPASLPATGLHGLAKITTANLPTSEQRSFPRHVRKTSFDHTVAKDGIFVGVSGRHQVNGKPLSPESLLGQKRRADAPHAESMLRADPPTVDFPRTMELESTLGRSSAGSPFPTGSFNFTFPSSYDTFFDLSGAVSNMHSSNLSSTLPPTSHHRSYDVSFSESMQSSLNETYSPTGGHNDNRLSAAAAAASAAVAEGYAQLNVANLGMDDSSLDYHRLVSMMYPGPLDSGSTLGPFTHVDPTQILPLDNSENAFQSFHASPSSDGWGNGVNSSSNASPEPYNTSNASTPPSAENTVSGRGQVRKIASSKRVSQDISARGGSGAQRKPTPESSGQNLKGGDDGDQPPTVCTNCQTTNTPLWRRDPEGQPLCNACGLFFKLHGVVRPLSLKTDVIKKRNRASGTPHSTSRKSASTLPKIASSSNRPRASTTSGLPSGSRYSPTSKTGGSANSLSMKRQRRTSTSAQMQSSSTSPRKTSEGAIGA</sequence>
<feature type="region of interest" description="Disordered" evidence="9">
    <location>
        <begin position="1"/>
        <end position="57"/>
    </location>
</feature>
<evidence type="ECO:0000256" key="4">
    <source>
        <dbReference type="ARBA" id="ARBA00022833"/>
    </source>
</evidence>
<dbReference type="PRINTS" id="PR00619">
    <property type="entry name" value="GATAZNFINGER"/>
</dbReference>
<evidence type="ECO:0000256" key="8">
    <source>
        <dbReference type="PROSITE-ProRule" id="PRU00094"/>
    </source>
</evidence>
<feature type="compositionally biased region" description="Low complexity" evidence="9">
    <location>
        <begin position="596"/>
        <end position="619"/>
    </location>
</feature>
<dbReference type="STRING" id="914234.M2RG88"/>
<feature type="compositionally biased region" description="Polar residues" evidence="9">
    <location>
        <begin position="910"/>
        <end position="953"/>
    </location>
</feature>
<dbReference type="SUPFAM" id="SSF57716">
    <property type="entry name" value="Glucocorticoid receptor-like (DNA-binding domain)"/>
    <property type="match status" value="1"/>
</dbReference>
<organism evidence="11 12">
    <name type="scientific">Ceriporiopsis subvermispora (strain B)</name>
    <name type="common">White-rot fungus</name>
    <name type="synonym">Gelatoporia subvermispora</name>
    <dbReference type="NCBI Taxonomy" id="914234"/>
    <lineage>
        <taxon>Eukaryota</taxon>
        <taxon>Fungi</taxon>
        <taxon>Dikarya</taxon>
        <taxon>Basidiomycota</taxon>
        <taxon>Agaricomycotina</taxon>
        <taxon>Agaricomycetes</taxon>
        <taxon>Polyporales</taxon>
        <taxon>Gelatoporiaceae</taxon>
        <taxon>Gelatoporia</taxon>
    </lineage>
</organism>
<dbReference type="HOGENOM" id="CLU_006725_0_0_1"/>
<keyword evidence="5" id="KW-0805">Transcription regulation</keyword>
<keyword evidence="4" id="KW-0862">Zinc</keyword>
<evidence type="ECO:0000259" key="10">
    <source>
        <dbReference type="PROSITE" id="PS50114"/>
    </source>
</evidence>
<evidence type="ECO:0000256" key="2">
    <source>
        <dbReference type="ARBA" id="ARBA00022723"/>
    </source>
</evidence>
<feature type="compositionally biased region" description="Low complexity" evidence="9">
    <location>
        <begin position="44"/>
        <end position="57"/>
    </location>
</feature>
<evidence type="ECO:0000313" key="11">
    <source>
        <dbReference type="EMBL" id="EMD37831.1"/>
    </source>
</evidence>
<dbReference type="GO" id="GO:0045944">
    <property type="term" value="P:positive regulation of transcription by RNA polymerase II"/>
    <property type="evidence" value="ECO:0007669"/>
    <property type="project" value="TreeGrafter"/>
</dbReference>
<dbReference type="InterPro" id="IPR000679">
    <property type="entry name" value="Znf_GATA"/>
</dbReference>
<keyword evidence="3 8" id="KW-0863">Zinc-finger</keyword>
<keyword evidence="7" id="KW-0539">Nucleus</keyword>
<feature type="compositionally biased region" description="Polar residues" evidence="9">
    <location>
        <begin position="504"/>
        <end position="515"/>
    </location>
</feature>
<dbReference type="InterPro" id="IPR013860">
    <property type="entry name" value="AreA_GATA"/>
</dbReference>
<feature type="domain" description="GATA-type" evidence="10">
    <location>
        <begin position="998"/>
        <end position="1051"/>
    </location>
</feature>
<dbReference type="OrthoDB" id="515401at2759"/>
<accession>M2RG88</accession>
<feature type="region of interest" description="Disordered" evidence="9">
    <location>
        <begin position="910"/>
        <end position="1003"/>
    </location>
</feature>
<evidence type="ECO:0000256" key="5">
    <source>
        <dbReference type="ARBA" id="ARBA00023015"/>
    </source>
</evidence>
<dbReference type="Pfam" id="PF00320">
    <property type="entry name" value="GATA"/>
    <property type="match status" value="1"/>
</dbReference>
<name>M2RG88_CERS8</name>
<evidence type="ECO:0000256" key="3">
    <source>
        <dbReference type="ARBA" id="ARBA00022771"/>
    </source>
</evidence>
<feature type="region of interest" description="Disordered" evidence="9">
    <location>
        <begin position="474"/>
        <end position="624"/>
    </location>
</feature>
<dbReference type="PROSITE" id="PS00344">
    <property type="entry name" value="GATA_ZN_FINGER_1"/>
    <property type="match status" value="1"/>
</dbReference>
<dbReference type="InterPro" id="IPR039355">
    <property type="entry name" value="Transcription_factor_GATA"/>
</dbReference>
<feature type="compositionally biased region" description="Polar residues" evidence="9">
    <location>
        <begin position="172"/>
        <end position="194"/>
    </location>
</feature>
<dbReference type="InterPro" id="IPR013088">
    <property type="entry name" value="Znf_NHR/GATA"/>
</dbReference>
<feature type="region of interest" description="Disordered" evidence="9">
    <location>
        <begin position="1049"/>
        <end position="1137"/>
    </location>
</feature>
<feature type="compositionally biased region" description="Basic and acidic residues" evidence="9">
    <location>
        <begin position="474"/>
        <end position="497"/>
    </location>
</feature>
<dbReference type="GO" id="GO:0005634">
    <property type="term" value="C:nucleus"/>
    <property type="evidence" value="ECO:0007669"/>
    <property type="project" value="UniProtKB-SubCell"/>
</dbReference>
<feature type="compositionally biased region" description="Polar residues" evidence="9">
    <location>
        <begin position="1054"/>
        <end position="1108"/>
    </location>
</feature>
<keyword evidence="12" id="KW-1185">Reference proteome</keyword>
<dbReference type="SMART" id="SM00401">
    <property type="entry name" value="ZnF_GATA"/>
    <property type="match status" value="1"/>
</dbReference>
<evidence type="ECO:0000313" key="12">
    <source>
        <dbReference type="Proteomes" id="UP000016930"/>
    </source>
</evidence>
<proteinExistence type="predicted"/>
<comment type="subcellular location">
    <subcellularLocation>
        <location evidence="1">Nucleus</location>
    </subcellularLocation>
</comment>
<evidence type="ECO:0000256" key="7">
    <source>
        <dbReference type="ARBA" id="ARBA00023242"/>
    </source>
</evidence>
<feature type="compositionally biased region" description="Basic and acidic residues" evidence="9">
    <location>
        <begin position="238"/>
        <end position="248"/>
    </location>
</feature>
<feature type="region of interest" description="Disordered" evidence="9">
    <location>
        <begin position="349"/>
        <end position="432"/>
    </location>
</feature>
<evidence type="ECO:0000256" key="1">
    <source>
        <dbReference type="ARBA" id="ARBA00004123"/>
    </source>
</evidence>
<protein>
    <recommendedName>
        <fullName evidence="10">GATA-type domain-containing protein</fullName>
    </recommendedName>
</protein>